<dbReference type="EMBL" id="CAMXCT010006789">
    <property type="protein sequence ID" value="CAI4020089.1"/>
    <property type="molecule type" value="Genomic_DNA"/>
</dbReference>
<evidence type="ECO:0000313" key="2">
    <source>
        <dbReference type="EMBL" id="CAI4020089.1"/>
    </source>
</evidence>
<dbReference type="PANTHER" id="PTHR12271:SF40">
    <property type="entry name" value="POLY(A) RNA POLYMERASE GLD2"/>
    <property type="match status" value="1"/>
</dbReference>
<dbReference type="Gene3D" id="1.10.1410.10">
    <property type="match status" value="1"/>
</dbReference>
<evidence type="ECO:0000313" key="4">
    <source>
        <dbReference type="Proteomes" id="UP001152797"/>
    </source>
</evidence>
<comment type="caution">
    <text evidence="2">The sequence shown here is derived from an EMBL/GenBank/DDBJ whole genome shotgun (WGS) entry which is preliminary data.</text>
</comment>
<organism evidence="2">
    <name type="scientific">Cladocopium goreaui</name>
    <dbReference type="NCBI Taxonomy" id="2562237"/>
    <lineage>
        <taxon>Eukaryota</taxon>
        <taxon>Sar</taxon>
        <taxon>Alveolata</taxon>
        <taxon>Dinophyceae</taxon>
        <taxon>Suessiales</taxon>
        <taxon>Symbiodiniaceae</taxon>
        <taxon>Cladocopium</taxon>
    </lineage>
</organism>
<dbReference type="PANTHER" id="PTHR12271">
    <property type="entry name" value="POLY A POLYMERASE CID PAP -RELATED"/>
    <property type="match status" value="1"/>
</dbReference>
<dbReference type="GO" id="GO:0031123">
    <property type="term" value="P:RNA 3'-end processing"/>
    <property type="evidence" value="ECO:0007669"/>
    <property type="project" value="TreeGrafter"/>
</dbReference>
<name>A0A9P1GRV2_9DINO</name>
<protein>
    <submittedName>
        <fullName evidence="2">Uncharacterized protein</fullName>
    </submittedName>
</protein>
<feature type="compositionally biased region" description="Basic and acidic residues" evidence="1">
    <location>
        <begin position="96"/>
        <end position="105"/>
    </location>
</feature>
<feature type="region of interest" description="Disordered" evidence="1">
    <location>
        <begin position="66"/>
        <end position="121"/>
    </location>
</feature>
<keyword evidence="4" id="KW-1185">Reference proteome</keyword>
<dbReference type="EMBL" id="CAMXCT030006789">
    <property type="protein sequence ID" value="CAL4807401.1"/>
    <property type="molecule type" value="Genomic_DNA"/>
</dbReference>
<feature type="compositionally biased region" description="Polar residues" evidence="1">
    <location>
        <begin position="637"/>
        <end position="662"/>
    </location>
</feature>
<gene>
    <name evidence="2" type="ORF">C1SCF055_LOCUS44535</name>
</gene>
<reference evidence="2" key="1">
    <citation type="submission" date="2022-10" db="EMBL/GenBank/DDBJ databases">
        <authorList>
            <person name="Chen Y."/>
            <person name="Dougan E. K."/>
            <person name="Chan C."/>
            <person name="Rhodes N."/>
            <person name="Thang M."/>
        </authorList>
    </citation>
    <scope>NUCLEOTIDE SEQUENCE</scope>
</reference>
<feature type="compositionally biased region" description="Low complexity" evidence="1">
    <location>
        <begin position="247"/>
        <end position="259"/>
    </location>
</feature>
<evidence type="ECO:0000256" key="1">
    <source>
        <dbReference type="SAM" id="MobiDB-lite"/>
    </source>
</evidence>
<feature type="region of interest" description="Disordered" evidence="1">
    <location>
        <begin position="204"/>
        <end position="265"/>
    </location>
</feature>
<feature type="compositionally biased region" description="Basic and acidic residues" evidence="1">
    <location>
        <begin position="204"/>
        <end position="222"/>
    </location>
</feature>
<dbReference type="SUPFAM" id="SSF81631">
    <property type="entry name" value="PAP/OAS1 substrate-binding domain"/>
    <property type="match status" value="1"/>
</dbReference>
<dbReference type="EMBL" id="CAMXCT020006789">
    <property type="protein sequence ID" value="CAL1173464.1"/>
    <property type="molecule type" value="Genomic_DNA"/>
</dbReference>
<sequence length="722" mass="77488">MATEANAVQILQARLEAEGGSAPITSLSVKVKWGQHDLQGFGHIRKFLSKHHEVFNLEGSSVALVKSTGTGPETAPKTTSKFAPQPPPASLAPVEAPKRSAERDGPMGPVRPSPSKIPRLDDSTVLDPAADVAEHGDLNGASVKGRNGFDFDFAPGAEAQTKATLLATAKTASRAVKVTTRAPSIPPIAPIAPTPKGTAKVKEVKEVKDESLADPTDAKSLAKEPPPWHTQRALSRAVGATPRQDASTKTAQTAEAAEAAWDDDTLSDDELRKAIAESKAHGMELELEELARKLVPSEEYRKDCQRAVLFLKSAFSQEFQRGVPFMHGSPRIEMGGSAVQNTELEGSDLDVVCSSLAGTHEEQESKMARFWEKICSPPHSNNLEATDAMRFFPHAPCQFSVKLKDLRAPGAKLHVHVILDSPSAEPSKSLDSVIGQLCDCYSLSRDLIRLVKFWATNHGLSNQHEGYITGVAWTAFVLCFLQRQQCVPPVAQLDVTKLKKPIEKGEKGEKPNLTELLRGFFQFVCAPQPTTPRGLSLEGVDCKAAPPPASHVGPPPPLYIEDPVCAQQGVRKNLASTLGESQWARILEESRRIADRLDPAKPQRWFYWAEVFDPQGLAGANKRLPKLSEMADPTASDAENATQDGYPSKASGASQAPSQATPIVTPSLQTEAAVEFIQHQSMACAGKGHTGHALFPAGNLLAGKGKDAQKGSPAKGWPFSGA</sequence>
<accession>A0A9P1GRV2</accession>
<evidence type="ECO:0000313" key="3">
    <source>
        <dbReference type="EMBL" id="CAL4807401.1"/>
    </source>
</evidence>
<dbReference type="OrthoDB" id="434989at2759"/>
<dbReference type="AlphaFoldDB" id="A0A9P1GRV2"/>
<reference evidence="3 4" key="2">
    <citation type="submission" date="2024-05" db="EMBL/GenBank/DDBJ databases">
        <authorList>
            <person name="Chen Y."/>
            <person name="Shah S."/>
            <person name="Dougan E. K."/>
            <person name="Thang M."/>
            <person name="Chan C."/>
        </authorList>
    </citation>
    <scope>NUCLEOTIDE SEQUENCE [LARGE SCALE GENOMIC DNA]</scope>
</reference>
<feature type="region of interest" description="Disordered" evidence="1">
    <location>
        <begin position="630"/>
        <end position="662"/>
    </location>
</feature>
<feature type="compositionally biased region" description="Polar residues" evidence="1">
    <location>
        <begin position="67"/>
        <end position="82"/>
    </location>
</feature>
<dbReference type="Proteomes" id="UP001152797">
    <property type="component" value="Unassembled WGS sequence"/>
</dbReference>
<dbReference type="GO" id="GO:0016779">
    <property type="term" value="F:nucleotidyltransferase activity"/>
    <property type="evidence" value="ECO:0007669"/>
    <property type="project" value="TreeGrafter"/>
</dbReference>
<proteinExistence type="predicted"/>